<dbReference type="EMBL" id="JRPC02000031">
    <property type="protein sequence ID" value="TLE13773.1"/>
    <property type="molecule type" value="Genomic_DNA"/>
</dbReference>
<evidence type="ECO:0000313" key="2">
    <source>
        <dbReference type="Proteomes" id="UP000029920"/>
    </source>
</evidence>
<evidence type="ECO:0000313" key="1">
    <source>
        <dbReference type="EMBL" id="TLE13773.1"/>
    </source>
</evidence>
<gene>
    <name evidence="1" type="ORF">LS72_009510</name>
</gene>
<name>A0A4U8UGW7_9HELI</name>
<comment type="caution">
    <text evidence="1">The sequence shown here is derived from an EMBL/GenBank/DDBJ whole genome shotgun (WGS) entry which is preliminary data.</text>
</comment>
<organism evidence="1 2">
    <name type="scientific">Helicobacter apodemus</name>
    <dbReference type="NCBI Taxonomy" id="135569"/>
    <lineage>
        <taxon>Bacteria</taxon>
        <taxon>Pseudomonadati</taxon>
        <taxon>Campylobacterota</taxon>
        <taxon>Epsilonproteobacteria</taxon>
        <taxon>Campylobacterales</taxon>
        <taxon>Helicobacteraceae</taxon>
        <taxon>Helicobacter</taxon>
    </lineage>
</organism>
<sequence>MNKNARKIKFHQGFAEYQSIYVYIVYAYTDDYNANCVRLLVTSSYEKAIAFINKNFFNSDNFLTSQDLSRNGNTWTVTKDIDKDMQYKITSETKYLDARELYIECDTENYIQNKKGEIAKLSDFSYPDEFVWNEEI</sequence>
<keyword evidence="2" id="KW-1185">Reference proteome</keyword>
<dbReference type="Proteomes" id="UP000029920">
    <property type="component" value="Unassembled WGS sequence"/>
</dbReference>
<dbReference type="AlphaFoldDB" id="A0A4U8UGW7"/>
<dbReference type="RefSeq" id="WP_034555101.1">
    <property type="nucleotide sequence ID" value="NZ_JRPC02000031.1"/>
</dbReference>
<proteinExistence type="predicted"/>
<reference evidence="1 2" key="1">
    <citation type="journal article" date="2014" name="Genome Announc.">
        <title>Draft genome sequences of eight enterohepatic helicobacter species isolated from both laboratory and wild rodents.</title>
        <authorList>
            <person name="Sheh A."/>
            <person name="Shen Z."/>
            <person name="Fox J.G."/>
        </authorList>
    </citation>
    <scope>NUCLEOTIDE SEQUENCE [LARGE SCALE GENOMIC DNA]</scope>
    <source>
        <strain evidence="1 2">MIT-03-7007</strain>
    </source>
</reference>
<accession>A0A4U8UGW7</accession>
<protein>
    <submittedName>
        <fullName evidence="1">Uncharacterized protein</fullName>
    </submittedName>
</protein>